<evidence type="ECO:0000313" key="3">
    <source>
        <dbReference type="Proteomes" id="UP001162131"/>
    </source>
</evidence>
<dbReference type="Proteomes" id="UP001162131">
    <property type="component" value="Unassembled WGS sequence"/>
</dbReference>
<protein>
    <recommendedName>
        <fullName evidence="4">PAS domain-containing protein</fullName>
    </recommendedName>
</protein>
<feature type="transmembrane region" description="Helical" evidence="1">
    <location>
        <begin position="126"/>
        <end position="149"/>
    </location>
</feature>
<accession>A0AAU9JHZ5</accession>
<feature type="transmembrane region" description="Helical" evidence="1">
    <location>
        <begin position="901"/>
        <end position="924"/>
    </location>
</feature>
<proteinExistence type="predicted"/>
<organism evidence="2 3">
    <name type="scientific">Blepharisma stoltei</name>
    <dbReference type="NCBI Taxonomy" id="1481888"/>
    <lineage>
        <taxon>Eukaryota</taxon>
        <taxon>Sar</taxon>
        <taxon>Alveolata</taxon>
        <taxon>Ciliophora</taxon>
        <taxon>Postciliodesmatophora</taxon>
        <taxon>Heterotrichea</taxon>
        <taxon>Heterotrichida</taxon>
        <taxon>Blepharismidae</taxon>
        <taxon>Blepharisma</taxon>
    </lineage>
</organism>
<evidence type="ECO:0000313" key="2">
    <source>
        <dbReference type="EMBL" id="CAG9325588.1"/>
    </source>
</evidence>
<evidence type="ECO:0000256" key="1">
    <source>
        <dbReference type="SAM" id="Phobius"/>
    </source>
</evidence>
<reference evidence="2" key="1">
    <citation type="submission" date="2021-09" db="EMBL/GenBank/DDBJ databases">
        <authorList>
            <consortium name="AG Swart"/>
            <person name="Singh M."/>
            <person name="Singh A."/>
            <person name="Seah K."/>
            <person name="Emmerich C."/>
        </authorList>
    </citation>
    <scope>NUCLEOTIDE SEQUENCE</scope>
    <source>
        <strain evidence="2">ATCC30299</strain>
    </source>
</reference>
<comment type="caution">
    <text evidence="2">The sequence shown here is derived from an EMBL/GenBank/DDBJ whole genome shotgun (WGS) entry which is preliminary data.</text>
</comment>
<dbReference type="EMBL" id="CAJZBQ010000038">
    <property type="protein sequence ID" value="CAG9325588.1"/>
    <property type="molecule type" value="Genomic_DNA"/>
</dbReference>
<sequence>MLLYAFDRSVANRDINDPYATDRTESQVKFGIWGVLVSFSFILIFLAITILYVLFTADLCHSNCKRNIKARSNSSLDIAVVALHTIQCILYFATPKSHILNSEFILLLLSVSLIGVFWLQLPYYNFIGNIIVISKLSSYILMIFSLIFSNLINDARAALFCYIILQPILLLNIFRILKDRHNEIPDQSLIYTDQFDFELKSRHLLVDKNLEDKEIVVDLFNELYKTKRLIINKLAVVWEFYFCFHVMKDERLARVRLVKIPMVNNCLEGSVQEWKILRKLWMSRDDDLNDIKYIEYLLDIESAKVYDKELCMSLLVLLAEFVTRSPRIGKLTTIVTKATDMLCKVQSSYSRLIETYRNLEAFDIYISLSENILRHADEANLIKKKKSRFAELDLVLKYENSLNRFDDRVGIILISANPDSFGTLSYVNEKAAQYLRQPMQCLLGTDLSDFVPWPYNLNHKEIMKKFAASCKDSNAQISPIFFLLDGHNFLFECKIQMKYTALGYNAFFLVSIQVHNFSRELILLSSEGHILGFSSKVPSIFNSLDRRILNQANITQLVPHYFEIALNKPFFMLYGGHPLCVVKQNLVFKSTTLHLLFIVWDNDKIQQLKSGKSFEQTFKNNSRKRKVKEKSTTFLNEWKMREKRIEERIMDSKEFNKDYKEDLNTTTVLNSTNGDIQSKTVSLNPSSSSSTSSNIINAFALQLERAIKIFKWVLLCAIVAVISTNIAILATVYEIVSHTTTIRTFSDLGQISYYITTLADTVRSIDLDLRLNMFNLTNDVAVLTDDVDHLMSLQNTILDDYDDWKYCSSSEIVINKKIPLWIFDSKQKIEEYNLLDTVQLFINHCNNVLNAAATKGQYRSDLLFLITNSLGSAYDEINLSLKDLVDCEVNRIQDSGNKVRVLIICVIVLLGVVGIFLSISIIFVERKYEKFWEYARENAYNSYFRLKSAAIERLSNVHGLGSPDDENLKKLKKSERLNIKSGIFRRYSSRILIFIVIALSFYLLTLFYLYENCENSMKDRPRVLYSLIFTRALLSKVGLWVREVIHHTLFAQYPAAYQFPYPDLEFEIVINDLVRQVKDLRRSDFLKLMSDGLKDRIFEQSDVEKPILMYGSKSAIDAVILDSYSYSTTTYTISNQILSYYIANYSIVRDEVGVNYDMTDTDSKNKITEELVVFIYVTIVYSIILALIYLLYYLPFLSKEVRFLNKLKMLVSILIEK</sequence>
<dbReference type="AlphaFoldDB" id="A0AAU9JHZ5"/>
<keyword evidence="1" id="KW-1133">Transmembrane helix</keyword>
<gene>
    <name evidence="2" type="ORF">BSTOLATCC_MIC38837</name>
</gene>
<feature type="transmembrane region" description="Helical" evidence="1">
    <location>
        <begin position="991"/>
        <end position="1010"/>
    </location>
</feature>
<keyword evidence="1" id="KW-0812">Transmembrane</keyword>
<keyword evidence="1" id="KW-0472">Membrane</keyword>
<name>A0AAU9JHZ5_9CILI</name>
<feature type="transmembrane region" description="Helical" evidence="1">
    <location>
        <begin position="1171"/>
        <end position="1194"/>
    </location>
</feature>
<feature type="transmembrane region" description="Helical" evidence="1">
    <location>
        <begin position="712"/>
        <end position="733"/>
    </location>
</feature>
<feature type="transmembrane region" description="Helical" evidence="1">
    <location>
        <begin position="30"/>
        <end position="55"/>
    </location>
</feature>
<keyword evidence="3" id="KW-1185">Reference proteome</keyword>
<feature type="transmembrane region" description="Helical" evidence="1">
    <location>
        <begin position="155"/>
        <end position="174"/>
    </location>
</feature>
<feature type="transmembrane region" description="Helical" evidence="1">
    <location>
        <begin position="99"/>
        <end position="119"/>
    </location>
</feature>
<evidence type="ECO:0008006" key="4">
    <source>
        <dbReference type="Google" id="ProtNLM"/>
    </source>
</evidence>